<dbReference type="HOGENOM" id="CLU_026928_0_0_1"/>
<feature type="compositionally biased region" description="Low complexity" evidence="1">
    <location>
        <begin position="202"/>
        <end position="214"/>
    </location>
</feature>
<feature type="compositionally biased region" description="Acidic residues" evidence="1">
    <location>
        <begin position="430"/>
        <end position="445"/>
    </location>
</feature>
<feature type="compositionally biased region" description="Pro residues" evidence="1">
    <location>
        <begin position="236"/>
        <end position="255"/>
    </location>
</feature>
<keyword evidence="3" id="KW-1185">Reference proteome</keyword>
<name>A0A067QDN8_9AGAM</name>
<sequence>MEDSKRNLTNGTAESVGIQDETAPVHAQETPEVDEKQKTEMADSLKRAITLILWYKPNISPVRLNHHVPTFPLFQLSHFPQLITELGLTSSSYLDTYNDRTGQWEQHMITTVRTVDSEQRILYKVRKSLFDGLMDSECPGFAEEMSLQAKAQAQKTASTLLNQTNSVSNGGKVGKTKSGKKRPASDEQPLSSPPTKYHITDYGAQQQAQQQGYGVPPPPPPGGQGYPQNLSVPNGGGPPNPGMGQMPYPPYQPPPHYGPGPLMAMPPPYPAYPNHPGPHPPHQPPPPTSSSGAPFHSHTHPPAIKRWPNDYTVSEVTIGFAQMDGLMSQTPSITQRVAFERVFGTRYVKSTVCRHRGVWKRAGKGVGGLVGGAEREMWGDFVRRMEGRRGEAPKPHLVVGPTMDVAGGPGGLSHAQLYGGDPDGRVDGSPGDEEEEEEEVVDDEAVMGSLVPPGGGAGSAGVVEGQSG</sequence>
<dbReference type="AlphaFoldDB" id="A0A067QDN8"/>
<organism evidence="2 3">
    <name type="scientific">Jaapia argillacea MUCL 33604</name>
    <dbReference type="NCBI Taxonomy" id="933084"/>
    <lineage>
        <taxon>Eukaryota</taxon>
        <taxon>Fungi</taxon>
        <taxon>Dikarya</taxon>
        <taxon>Basidiomycota</taxon>
        <taxon>Agaricomycotina</taxon>
        <taxon>Agaricomycetes</taxon>
        <taxon>Agaricomycetidae</taxon>
        <taxon>Jaapiales</taxon>
        <taxon>Jaapiaceae</taxon>
        <taxon>Jaapia</taxon>
    </lineage>
</organism>
<dbReference type="InParanoid" id="A0A067QDN8"/>
<feature type="region of interest" description="Disordered" evidence="1">
    <location>
        <begin position="268"/>
        <end position="307"/>
    </location>
</feature>
<protein>
    <submittedName>
        <fullName evidence="2">Uncharacterized protein</fullName>
    </submittedName>
</protein>
<evidence type="ECO:0000313" key="3">
    <source>
        <dbReference type="Proteomes" id="UP000027265"/>
    </source>
</evidence>
<dbReference type="EMBL" id="KL197709">
    <property type="protein sequence ID" value="KDQ65178.1"/>
    <property type="molecule type" value="Genomic_DNA"/>
</dbReference>
<accession>A0A067QDN8</accession>
<feature type="region of interest" description="Disordered" evidence="1">
    <location>
        <begin position="405"/>
        <end position="468"/>
    </location>
</feature>
<evidence type="ECO:0000256" key="1">
    <source>
        <dbReference type="SAM" id="MobiDB-lite"/>
    </source>
</evidence>
<dbReference type="Proteomes" id="UP000027265">
    <property type="component" value="Unassembled WGS sequence"/>
</dbReference>
<reference evidence="3" key="1">
    <citation type="journal article" date="2014" name="Proc. Natl. Acad. Sci. U.S.A.">
        <title>Extensive sampling of basidiomycete genomes demonstrates inadequacy of the white-rot/brown-rot paradigm for wood decay fungi.</title>
        <authorList>
            <person name="Riley R."/>
            <person name="Salamov A.A."/>
            <person name="Brown D.W."/>
            <person name="Nagy L.G."/>
            <person name="Floudas D."/>
            <person name="Held B.W."/>
            <person name="Levasseur A."/>
            <person name="Lombard V."/>
            <person name="Morin E."/>
            <person name="Otillar R."/>
            <person name="Lindquist E.A."/>
            <person name="Sun H."/>
            <person name="LaButti K.M."/>
            <person name="Schmutz J."/>
            <person name="Jabbour D."/>
            <person name="Luo H."/>
            <person name="Baker S.E."/>
            <person name="Pisabarro A.G."/>
            <person name="Walton J.D."/>
            <person name="Blanchette R.A."/>
            <person name="Henrissat B."/>
            <person name="Martin F."/>
            <person name="Cullen D."/>
            <person name="Hibbett D.S."/>
            <person name="Grigoriev I.V."/>
        </authorList>
    </citation>
    <scope>NUCLEOTIDE SEQUENCE [LARGE SCALE GENOMIC DNA]</scope>
    <source>
        <strain evidence="3">MUCL 33604</strain>
    </source>
</reference>
<feature type="compositionally biased region" description="Pro residues" evidence="1">
    <location>
        <begin position="268"/>
        <end position="288"/>
    </location>
</feature>
<feature type="region of interest" description="Disordered" evidence="1">
    <location>
        <begin position="159"/>
        <end position="255"/>
    </location>
</feature>
<evidence type="ECO:0000313" key="2">
    <source>
        <dbReference type="EMBL" id="KDQ65178.1"/>
    </source>
</evidence>
<gene>
    <name evidence="2" type="ORF">JAAARDRAFT_28816</name>
</gene>
<dbReference type="OrthoDB" id="128308at2759"/>
<feature type="region of interest" description="Disordered" evidence="1">
    <location>
        <begin position="1"/>
        <end position="39"/>
    </location>
</feature>
<proteinExistence type="predicted"/>